<feature type="compositionally biased region" description="Polar residues" evidence="2">
    <location>
        <begin position="193"/>
        <end position="216"/>
    </location>
</feature>
<evidence type="ECO:0000313" key="4">
    <source>
        <dbReference type="Proteomes" id="UP000549394"/>
    </source>
</evidence>
<dbReference type="AlphaFoldDB" id="A0A7I8VWQ7"/>
<dbReference type="EMBL" id="CAJFCJ010000013">
    <property type="protein sequence ID" value="CAD5120788.1"/>
    <property type="molecule type" value="Genomic_DNA"/>
</dbReference>
<organism evidence="3 4">
    <name type="scientific">Dimorphilus gyrociliatus</name>
    <dbReference type="NCBI Taxonomy" id="2664684"/>
    <lineage>
        <taxon>Eukaryota</taxon>
        <taxon>Metazoa</taxon>
        <taxon>Spiralia</taxon>
        <taxon>Lophotrochozoa</taxon>
        <taxon>Annelida</taxon>
        <taxon>Polychaeta</taxon>
        <taxon>Polychaeta incertae sedis</taxon>
        <taxon>Dinophilidae</taxon>
        <taxon>Dimorphilus</taxon>
    </lineage>
</organism>
<keyword evidence="4" id="KW-1185">Reference proteome</keyword>
<keyword evidence="1" id="KW-0175">Coiled coil</keyword>
<evidence type="ECO:0000256" key="2">
    <source>
        <dbReference type="SAM" id="MobiDB-lite"/>
    </source>
</evidence>
<comment type="caution">
    <text evidence="3">The sequence shown here is derived from an EMBL/GenBank/DDBJ whole genome shotgun (WGS) entry which is preliminary data.</text>
</comment>
<feature type="compositionally biased region" description="Polar residues" evidence="2">
    <location>
        <begin position="1"/>
        <end position="11"/>
    </location>
</feature>
<dbReference type="OrthoDB" id="6147534at2759"/>
<gene>
    <name evidence="3" type="ORF">DGYR_LOCUS8826</name>
</gene>
<evidence type="ECO:0000256" key="1">
    <source>
        <dbReference type="SAM" id="Coils"/>
    </source>
</evidence>
<evidence type="ECO:0000313" key="3">
    <source>
        <dbReference type="EMBL" id="CAD5120788.1"/>
    </source>
</evidence>
<feature type="region of interest" description="Disordered" evidence="2">
    <location>
        <begin position="76"/>
        <end position="240"/>
    </location>
</feature>
<feature type="compositionally biased region" description="Polar residues" evidence="2">
    <location>
        <begin position="163"/>
        <end position="183"/>
    </location>
</feature>
<proteinExistence type="predicted"/>
<feature type="region of interest" description="Disordered" evidence="2">
    <location>
        <begin position="1"/>
        <end position="61"/>
    </location>
</feature>
<feature type="region of interest" description="Disordered" evidence="2">
    <location>
        <begin position="286"/>
        <end position="314"/>
    </location>
</feature>
<feature type="compositionally biased region" description="Basic and acidic residues" evidence="2">
    <location>
        <begin position="12"/>
        <end position="25"/>
    </location>
</feature>
<feature type="compositionally biased region" description="Low complexity" evidence="2">
    <location>
        <begin position="79"/>
        <end position="95"/>
    </location>
</feature>
<feature type="compositionally biased region" description="Basic and acidic residues" evidence="2">
    <location>
        <begin position="98"/>
        <end position="107"/>
    </location>
</feature>
<feature type="compositionally biased region" description="Basic and acidic residues" evidence="2">
    <location>
        <begin position="300"/>
        <end position="314"/>
    </location>
</feature>
<dbReference type="Proteomes" id="UP000549394">
    <property type="component" value="Unassembled WGS sequence"/>
</dbReference>
<sequence length="570" mass="63263">MPDSMDNNKSSGADKRRTSDSKTNGEESGDDKDSIPTAIKKERRSSEGGNSGGWGEDESLVKPAINAIDSLLAEEQINAKQQSSKAQPSTSASSACKMEIEPNDRHVPPRPILAVPPVQQHHPPPLISTQIKEEVKDVWEKPTPVNSSRPHGPPPPLKRLENETTPDINSHKLNISSTQTNVLDNLPPRRSSIETLSHNSQTPNSEIIESPTPSETTVKRETNVPDTDEEAATSVVESTPEVVDRVEKEYANAIIIRRLDRGGNSCSRTDLIYAIKPGSKFAKRKAARAEGNRHPSTKSAPKEEKIRKTPPENKTADAQVLSHVHMLNNRPAPPIFNSDTPALHQLRAYSDRAYALGLGQTAVSQAPYGGLNMTPDMNQRVIYTTSQSSRERLEAELLRDKQERDAREREMRERELREIELQEKMKRELEMKPGSSATSPTATSSQVAEAQFLQMQRDYALRGLPLPPGPGLLHGGLTFPVPTGIYPPDILQRERERALAERMQAERSMALNDPLARLHMHPLMGSQSFPTPPAGYPPALLERDTLIQRQLIAQQMHHDLIQRGHHFAPH</sequence>
<protein>
    <submittedName>
        <fullName evidence="3">DgyrCDS9347</fullName>
    </submittedName>
</protein>
<reference evidence="3 4" key="1">
    <citation type="submission" date="2020-08" db="EMBL/GenBank/DDBJ databases">
        <authorList>
            <person name="Hejnol A."/>
        </authorList>
    </citation>
    <scope>NUCLEOTIDE SEQUENCE [LARGE SCALE GENOMIC DNA]</scope>
</reference>
<feature type="coiled-coil region" evidence="1">
    <location>
        <begin position="390"/>
        <end position="432"/>
    </location>
</feature>
<name>A0A7I8VWQ7_9ANNE</name>
<accession>A0A7I8VWQ7</accession>
<feature type="compositionally biased region" description="Basic and acidic residues" evidence="2">
    <location>
        <begin position="131"/>
        <end position="140"/>
    </location>
</feature>